<evidence type="ECO:0000313" key="3">
    <source>
        <dbReference type="EMBL" id="KAF9442721.1"/>
    </source>
</evidence>
<name>A0A9P5X3I1_9AGAR</name>
<keyword evidence="4" id="KW-1185">Reference proteome</keyword>
<evidence type="ECO:0000313" key="4">
    <source>
        <dbReference type="Proteomes" id="UP000807342"/>
    </source>
</evidence>
<reference evidence="3" key="1">
    <citation type="submission" date="2020-11" db="EMBL/GenBank/DDBJ databases">
        <authorList>
            <consortium name="DOE Joint Genome Institute"/>
            <person name="Ahrendt S."/>
            <person name="Riley R."/>
            <person name="Andreopoulos W."/>
            <person name="Labutti K."/>
            <person name="Pangilinan J."/>
            <person name="Ruiz-Duenas F.J."/>
            <person name="Barrasa J.M."/>
            <person name="Sanchez-Garcia M."/>
            <person name="Camarero S."/>
            <person name="Miyauchi S."/>
            <person name="Serrano A."/>
            <person name="Linde D."/>
            <person name="Babiker R."/>
            <person name="Drula E."/>
            <person name="Ayuso-Fernandez I."/>
            <person name="Pacheco R."/>
            <person name="Padilla G."/>
            <person name="Ferreira P."/>
            <person name="Barriuso J."/>
            <person name="Kellner H."/>
            <person name="Castanera R."/>
            <person name="Alfaro M."/>
            <person name="Ramirez L."/>
            <person name="Pisabarro A.G."/>
            <person name="Kuo A."/>
            <person name="Tritt A."/>
            <person name="Lipzen A."/>
            <person name="He G."/>
            <person name="Yan M."/>
            <person name="Ng V."/>
            <person name="Cullen D."/>
            <person name="Martin F."/>
            <person name="Rosso M.-N."/>
            <person name="Henrissat B."/>
            <person name="Hibbett D."/>
            <person name="Martinez A.T."/>
            <person name="Grigoriev I.V."/>
        </authorList>
    </citation>
    <scope>NUCLEOTIDE SEQUENCE</scope>
    <source>
        <strain evidence="3">MF-IS2</strain>
    </source>
</reference>
<dbReference type="InterPro" id="IPR055647">
    <property type="entry name" value="DUF7223"/>
</dbReference>
<organism evidence="3 4">
    <name type="scientific">Macrolepiota fuliginosa MF-IS2</name>
    <dbReference type="NCBI Taxonomy" id="1400762"/>
    <lineage>
        <taxon>Eukaryota</taxon>
        <taxon>Fungi</taxon>
        <taxon>Dikarya</taxon>
        <taxon>Basidiomycota</taxon>
        <taxon>Agaricomycotina</taxon>
        <taxon>Agaricomycetes</taxon>
        <taxon>Agaricomycetidae</taxon>
        <taxon>Agaricales</taxon>
        <taxon>Agaricineae</taxon>
        <taxon>Agaricaceae</taxon>
        <taxon>Macrolepiota</taxon>
    </lineage>
</organism>
<comment type="caution">
    <text evidence="3">The sequence shown here is derived from an EMBL/GenBank/DDBJ whole genome shotgun (WGS) entry which is preliminary data.</text>
</comment>
<evidence type="ECO:0000256" key="1">
    <source>
        <dbReference type="SAM" id="SignalP"/>
    </source>
</evidence>
<feature type="domain" description="DUF7223" evidence="2">
    <location>
        <begin position="286"/>
        <end position="423"/>
    </location>
</feature>
<dbReference type="Pfam" id="PF23865">
    <property type="entry name" value="DUF7223"/>
    <property type="match status" value="1"/>
</dbReference>
<sequence length="550" mass="56910">MIPFINIKLPSVILAILVSSQQVYALTNDWSKPCFEGVCHYDLPTSANNTGPSGTLKIWGDKSSITDITTAAGWEVLGCDPDAMEQDVRLVCRNGEETVDGWGAVGKIVRLPQECGKNPFGIIAKAWVPSDQSIPQSVRKRLVRRDGEVPVVKAITLMNFALVAANVPGATAQGDLDTSKVPTNSPGHAVHNSTFVSDSLAGFPDLNDFGTSQSLALPPLNIDQSLTLLDAKLTCTQKTGVGNSTVGVDATLKVDVEAKAQAAIVIGVTVSGTFLPPQLTTFGISSSITADFGGTIKVDAGLGGTIDSGKLPIVNVPIGGVLDIEPIISVKPTFQINAQASASLNLDLGLTIGVNYNITDARFVFPTPGSLGGTFTPGDTPLTLSAQPSVKGTGTVVGHITPSLNLDVTSFGQKVGVSLSLDASATLMLTGDGTGAEQNVTVSPREAEAGHADGMIVPRERGIVGEADVGRRSPLAVEDTVTGDGKMSSVATRADAPPPVTFGGCAEIDTALEVDVGANANFFGFFGPMTKIPLFSGKFTLFKVGTFSTA</sequence>
<proteinExistence type="predicted"/>
<dbReference type="Proteomes" id="UP000807342">
    <property type="component" value="Unassembled WGS sequence"/>
</dbReference>
<dbReference type="EMBL" id="MU151578">
    <property type="protein sequence ID" value="KAF9442721.1"/>
    <property type="molecule type" value="Genomic_DNA"/>
</dbReference>
<dbReference type="AlphaFoldDB" id="A0A9P5X3I1"/>
<evidence type="ECO:0000259" key="2">
    <source>
        <dbReference type="Pfam" id="PF23865"/>
    </source>
</evidence>
<keyword evidence="1" id="KW-0732">Signal</keyword>
<gene>
    <name evidence="3" type="ORF">P691DRAFT_680895</name>
</gene>
<dbReference type="OrthoDB" id="73875at2759"/>
<feature type="chain" id="PRO_5040380486" description="DUF7223 domain-containing protein" evidence="1">
    <location>
        <begin position="26"/>
        <end position="550"/>
    </location>
</feature>
<accession>A0A9P5X3I1</accession>
<feature type="signal peptide" evidence="1">
    <location>
        <begin position="1"/>
        <end position="25"/>
    </location>
</feature>
<protein>
    <recommendedName>
        <fullName evidence="2">DUF7223 domain-containing protein</fullName>
    </recommendedName>
</protein>